<evidence type="ECO:0000313" key="3">
    <source>
        <dbReference type="Proteomes" id="UP001165121"/>
    </source>
</evidence>
<protein>
    <submittedName>
        <fullName evidence="2">Unnamed protein product</fullName>
    </submittedName>
</protein>
<organism evidence="2 3">
    <name type="scientific">Phytophthora fragariaefolia</name>
    <dbReference type="NCBI Taxonomy" id="1490495"/>
    <lineage>
        <taxon>Eukaryota</taxon>
        <taxon>Sar</taxon>
        <taxon>Stramenopiles</taxon>
        <taxon>Oomycota</taxon>
        <taxon>Peronosporomycetes</taxon>
        <taxon>Peronosporales</taxon>
        <taxon>Peronosporaceae</taxon>
        <taxon>Phytophthora</taxon>
    </lineage>
</organism>
<name>A0A9W6XQ67_9STRA</name>
<gene>
    <name evidence="2" type="ORF">Pfra01_001444600</name>
</gene>
<accession>A0A9W6XQ67</accession>
<dbReference type="Proteomes" id="UP001165121">
    <property type="component" value="Unassembled WGS sequence"/>
</dbReference>
<reference evidence="2" key="1">
    <citation type="submission" date="2023-04" db="EMBL/GenBank/DDBJ databases">
        <title>Phytophthora fragariaefolia NBRC 109709.</title>
        <authorList>
            <person name="Ichikawa N."/>
            <person name="Sato H."/>
            <person name="Tonouchi N."/>
        </authorList>
    </citation>
    <scope>NUCLEOTIDE SEQUENCE</scope>
    <source>
        <strain evidence="2">NBRC 109709</strain>
    </source>
</reference>
<feature type="region of interest" description="Disordered" evidence="1">
    <location>
        <begin position="59"/>
        <end position="78"/>
    </location>
</feature>
<keyword evidence="3" id="KW-1185">Reference proteome</keyword>
<evidence type="ECO:0000256" key="1">
    <source>
        <dbReference type="SAM" id="MobiDB-lite"/>
    </source>
</evidence>
<dbReference type="EMBL" id="BSXT01001513">
    <property type="protein sequence ID" value="GMF43129.1"/>
    <property type="molecule type" value="Genomic_DNA"/>
</dbReference>
<sequence>MAPRNDSPDAAATLTRAVAAPPVAAVQPAHVNGRIRVEARSQPPKMPPPSPDIDFEEAVSESESFEVADSTQDQEDETTASVVKKLNSALGKCRKRKASSQSIGYSAVSEDFME</sequence>
<comment type="caution">
    <text evidence="2">The sequence shown here is derived from an EMBL/GenBank/DDBJ whole genome shotgun (WGS) entry which is preliminary data.</text>
</comment>
<proteinExistence type="predicted"/>
<evidence type="ECO:0000313" key="2">
    <source>
        <dbReference type="EMBL" id="GMF43129.1"/>
    </source>
</evidence>
<dbReference type="AlphaFoldDB" id="A0A9W6XQ67"/>